<organism evidence="6 7">
    <name type="scientific">Arthrobotrys flagrans</name>
    <name type="common">Nematode-trapping fungus</name>
    <name type="synonym">Trichothecium flagrans</name>
    <dbReference type="NCBI Taxonomy" id="97331"/>
    <lineage>
        <taxon>Eukaryota</taxon>
        <taxon>Fungi</taxon>
        <taxon>Dikarya</taxon>
        <taxon>Ascomycota</taxon>
        <taxon>Pezizomycotina</taxon>
        <taxon>Orbiliomycetes</taxon>
        <taxon>Orbiliales</taxon>
        <taxon>Orbiliaceae</taxon>
        <taxon>Arthrobotrys</taxon>
    </lineage>
</organism>
<comment type="caution">
    <text evidence="6">The sequence shown here is derived from an EMBL/GenBank/DDBJ whole genome shotgun (WGS) entry which is preliminary data.</text>
</comment>
<feature type="repeat" description="ANK" evidence="3">
    <location>
        <begin position="1094"/>
        <end position="1126"/>
    </location>
</feature>
<dbReference type="Gene3D" id="1.25.40.20">
    <property type="entry name" value="Ankyrin repeat-containing domain"/>
    <property type="match status" value="5"/>
</dbReference>
<dbReference type="InterPro" id="IPR002110">
    <property type="entry name" value="Ankyrin_rpt"/>
</dbReference>
<dbReference type="Pfam" id="PF24883">
    <property type="entry name" value="NPHP3_N"/>
    <property type="match status" value="1"/>
</dbReference>
<feature type="repeat" description="ANK" evidence="3">
    <location>
        <begin position="1260"/>
        <end position="1292"/>
    </location>
</feature>
<evidence type="ECO:0000313" key="6">
    <source>
        <dbReference type="EMBL" id="RVD80111.1"/>
    </source>
</evidence>
<feature type="repeat" description="ANK" evidence="3">
    <location>
        <begin position="1326"/>
        <end position="1358"/>
    </location>
</feature>
<dbReference type="GO" id="GO:0009116">
    <property type="term" value="P:nucleoside metabolic process"/>
    <property type="evidence" value="ECO:0007669"/>
    <property type="project" value="InterPro"/>
</dbReference>
<proteinExistence type="predicted"/>
<dbReference type="PROSITE" id="PS50088">
    <property type="entry name" value="ANK_REPEAT"/>
    <property type="match status" value="11"/>
</dbReference>
<dbReference type="PRINTS" id="PR01415">
    <property type="entry name" value="ANKYRIN"/>
</dbReference>
<dbReference type="Proteomes" id="UP000283090">
    <property type="component" value="Unassembled WGS sequence"/>
</dbReference>
<dbReference type="GeneID" id="93590330"/>
<feature type="repeat" description="ANK" evidence="3">
    <location>
        <begin position="1060"/>
        <end position="1092"/>
    </location>
</feature>
<dbReference type="OrthoDB" id="194358at2759"/>
<feature type="repeat" description="ANK" evidence="3">
    <location>
        <begin position="1128"/>
        <end position="1160"/>
    </location>
</feature>
<evidence type="ECO:0000256" key="1">
    <source>
        <dbReference type="ARBA" id="ARBA00022737"/>
    </source>
</evidence>
<feature type="repeat" description="ANK" evidence="3">
    <location>
        <begin position="1194"/>
        <end position="1226"/>
    </location>
</feature>
<feature type="repeat" description="ANK" evidence="3">
    <location>
        <begin position="1293"/>
        <end position="1325"/>
    </location>
</feature>
<evidence type="ECO:0000256" key="2">
    <source>
        <dbReference type="ARBA" id="ARBA00023043"/>
    </source>
</evidence>
<dbReference type="Pfam" id="PF12796">
    <property type="entry name" value="Ank_2"/>
    <property type="match status" value="3"/>
</dbReference>
<keyword evidence="1" id="KW-0677">Repeat</keyword>
<feature type="repeat" description="ANK" evidence="3">
    <location>
        <begin position="996"/>
        <end position="1028"/>
    </location>
</feature>
<dbReference type="InterPro" id="IPR056884">
    <property type="entry name" value="NPHP3-like_N"/>
</dbReference>
<evidence type="ECO:0000256" key="3">
    <source>
        <dbReference type="PROSITE-ProRule" id="PRU00023"/>
    </source>
</evidence>
<feature type="domain" description="Nucleoside phosphorylase" evidence="4">
    <location>
        <begin position="53"/>
        <end position="337"/>
    </location>
</feature>
<dbReference type="STRING" id="97331.A0A436ZMI7"/>
<dbReference type="SUPFAM" id="SSF52540">
    <property type="entry name" value="P-loop containing nucleoside triphosphate hydrolases"/>
    <property type="match status" value="1"/>
</dbReference>
<reference evidence="6 7" key="1">
    <citation type="submission" date="2019-01" db="EMBL/GenBank/DDBJ databases">
        <title>Intercellular communication is required for trap formation in the nematode-trapping fungus Duddingtonia flagrans.</title>
        <authorList>
            <person name="Youssar L."/>
            <person name="Wernet V."/>
            <person name="Hensel N."/>
            <person name="Hildebrandt H.-G."/>
            <person name="Fischer R."/>
        </authorList>
    </citation>
    <scope>NUCLEOTIDE SEQUENCE [LARGE SCALE GENOMIC DNA]</scope>
    <source>
        <strain evidence="6 7">CBS H-5679</strain>
    </source>
</reference>
<keyword evidence="2 3" id="KW-0040">ANK repeat</keyword>
<feature type="repeat" description="ANK" evidence="3">
    <location>
        <begin position="1359"/>
        <end position="1391"/>
    </location>
</feature>
<sequence>MSKRYREDEDCRDAPTTANVRIRKKIYLDAEGEGARRPIRTAFNKILSHHDYTIGWVCALPLEMAAAVAMLDEIHTNRGLVKHPNDNNTYTVGEINNHNIAIACLPFGVYGTTSAATVASQMSSTFTSIRHWLMVGIGGGAPSAKVDIRLGDIVVSKGVVQHDYGKTVGEGQFERTGLLNKPSQTLLTAVAKLQAEHERVKSRIPEFLSEMLQKNPHMATKYTYRGQEQDTLFEAEYEHVSSKDTCEGCNKTKLVSRAPRAENYPVVHYGRVASANQVMKHGATRDRLERELDIICFEMEAAGLMDNFPCLIIRGICDYSDSHKNKQWQEYSAATAAAYAKELLFAIPAARAVGTPRATAVATPELIEQRQSFMEALKFDQIDARQATIKSAHAKTCKWLLTKPEYRDWLDVNLISDHHGFLWIKGKPGTGKSTIMKFALKHAEETIKSDLIISFFFNARGENLEKSTIGMYRSLLYQLLKKGPKFQFVFDSWGSLLTSGNSDAWGIEMLQETFSRALGELGQRRLICFIDALDECEEDQIRDMIAFFEGLGQFAVSAGIQLHVCFSSRHYPHITINKGRELILEGQEGHSHDIANYLNSELKAGRSKRIEEIRAEILEKASGIFLWVVLVVQILNKEYDRGRLHALRKRLKEIPTKLNELFKDILMRDAQNMGELLLCIQWILYAKRPLKLVELYFAIIASECPGELGVWNPEEITEENMGNFILSSSKGLAEVTKSADQIVQFIHESVRDFLLKDNGLSELWTKFGSQNSHERLKQCCYNYIKIDMSQELPLKKELPVASTAKATNLRRLTSTKFPFLEYAVRNVLYHADLAAIGGSPQETFIDSFPLKDWIILSNLIERYQVRRYTPNVSLLYIFAEQNLPHLSKIELKRTSNMDIEGERYCYPILAALANGNDDVVKALLMPDVGLQHRNSTPADPYTQYEQDIDALLKEGCGLKVSKGHTLLTHAAEHGKQGLVNLLLATGKVDIDAPGKDARTPLSYAAAHGHDGIVSALFDRGAVLKSRDKGARTPLSYAAEGGHAATVKLLLDRGGMPGSSYGTEAISYAAAKGHTAVVKLLLDKGAKTDYMEANVHKAPLYSAASNGHIALVEILLDRGANPDGRIKFSSKPAIWKAAEEGHEEVVRLLLERGADPESRFSGRTLLSLVAEVGKETVAKMLLQKNVDLESRFHYSGLTPLLYAARAGNTAVVKLLLEKGADLESKSNNGQTALSEAAGAGHTAVVKLLLEKGADLESKCNDGQTALSYAAWMGELETVTLLLEKGADLESKSNNGQTALSEAAGAGHTAVVKLLLEKGAELESKSKNGQTALSYAARKGRTTVVTLLLEKNAELETKSNNGQTALSYAAQEGHTAVAALLLEKGAIVDAKDGCDRTPLHFAAMHYEQGFDFSERFLPNDKTESALELMDISTTAKTVKLFLERGANPRAKDIASNTPLHYAQKNRNSAVVQLLKHCMRKEALRHVVPDDEIIVIE</sequence>
<dbReference type="PANTHER" id="PTHR24198">
    <property type="entry name" value="ANKYRIN REPEAT AND PROTEIN KINASE DOMAIN-CONTAINING PROTEIN"/>
    <property type="match status" value="1"/>
</dbReference>
<dbReference type="Pfam" id="PF13637">
    <property type="entry name" value="Ank_4"/>
    <property type="match status" value="2"/>
</dbReference>
<evidence type="ECO:0000313" key="7">
    <source>
        <dbReference type="Proteomes" id="UP000283090"/>
    </source>
</evidence>
<dbReference type="Gene3D" id="3.40.50.1580">
    <property type="entry name" value="Nucleoside phosphorylase domain"/>
    <property type="match status" value="1"/>
</dbReference>
<dbReference type="InterPro" id="IPR035994">
    <property type="entry name" value="Nucleoside_phosphorylase_sf"/>
</dbReference>
<dbReference type="InterPro" id="IPR000845">
    <property type="entry name" value="Nucleoside_phosphorylase_d"/>
</dbReference>
<dbReference type="InterPro" id="IPR027417">
    <property type="entry name" value="P-loop_NTPase"/>
</dbReference>
<feature type="repeat" description="ANK" evidence="3">
    <location>
        <begin position="1227"/>
        <end position="1259"/>
    </location>
</feature>
<dbReference type="Pfam" id="PF00023">
    <property type="entry name" value="Ank"/>
    <property type="match status" value="2"/>
</dbReference>
<dbReference type="InterPro" id="IPR036770">
    <property type="entry name" value="Ankyrin_rpt-contain_sf"/>
</dbReference>
<dbReference type="VEuPathDB" id="FungiDB:DFL_008019"/>
<accession>A0A436ZMI7</accession>
<protein>
    <submittedName>
        <fullName evidence="6">Uncharacterized protein</fullName>
    </submittedName>
</protein>
<dbReference type="SUPFAM" id="SSF48403">
    <property type="entry name" value="Ankyrin repeat"/>
    <property type="match status" value="2"/>
</dbReference>
<dbReference type="RefSeq" id="XP_067485655.1">
    <property type="nucleotide sequence ID" value="XM_067637691.1"/>
</dbReference>
<dbReference type="EMBL" id="SAEB01000012">
    <property type="protein sequence ID" value="RVD80111.1"/>
    <property type="molecule type" value="Genomic_DNA"/>
</dbReference>
<feature type="repeat" description="ANK" evidence="3">
    <location>
        <begin position="1029"/>
        <end position="1053"/>
    </location>
</feature>
<dbReference type="SMART" id="SM00248">
    <property type="entry name" value="ANK"/>
    <property type="match status" value="16"/>
</dbReference>
<dbReference type="Gene3D" id="3.40.50.300">
    <property type="entry name" value="P-loop containing nucleotide triphosphate hydrolases"/>
    <property type="match status" value="1"/>
</dbReference>
<dbReference type="PROSITE" id="PS50297">
    <property type="entry name" value="ANK_REP_REGION"/>
    <property type="match status" value="11"/>
</dbReference>
<evidence type="ECO:0000259" key="5">
    <source>
        <dbReference type="Pfam" id="PF24883"/>
    </source>
</evidence>
<keyword evidence="7" id="KW-1185">Reference proteome</keyword>
<evidence type="ECO:0000259" key="4">
    <source>
        <dbReference type="Pfam" id="PF01048"/>
    </source>
</evidence>
<dbReference type="Pfam" id="PF01048">
    <property type="entry name" value="PNP_UDP_1"/>
    <property type="match status" value="1"/>
</dbReference>
<dbReference type="GO" id="GO:0003824">
    <property type="term" value="F:catalytic activity"/>
    <property type="evidence" value="ECO:0007669"/>
    <property type="project" value="InterPro"/>
</dbReference>
<name>A0A436ZMI7_ARTFL</name>
<gene>
    <name evidence="6" type="ORF">DFL_008019</name>
</gene>
<dbReference type="GO" id="GO:0005737">
    <property type="term" value="C:cytoplasm"/>
    <property type="evidence" value="ECO:0007669"/>
    <property type="project" value="TreeGrafter"/>
</dbReference>
<dbReference type="SUPFAM" id="SSF53167">
    <property type="entry name" value="Purine and uridine phosphorylases"/>
    <property type="match status" value="1"/>
</dbReference>
<feature type="domain" description="Nephrocystin 3-like N-terminal" evidence="5">
    <location>
        <begin position="396"/>
        <end position="569"/>
    </location>
</feature>
<dbReference type="PANTHER" id="PTHR24198:SF165">
    <property type="entry name" value="ANKYRIN REPEAT-CONTAINING PROTEIN-RELATED"/>
    <property type="match status" value="1"/>
</dbReference>